<protein>
    <submittedName>
        <fullName evidence="9">Peptidase family M48</fullName>
    </submittedName>
</protein>
<dbReference type="InterPro" id="IPR051156">
    <property type="entry name" value="Mito/Outer_Membr_Metalloprot"/>
</dbReference>
<name>A0A1Y6B6B7_9PROT</name>
<feature type="domain" description="Peptidase M48" evidence="8">
    <location>
        <begin position="77"/>
        <end position="258"/>
    </location>
</feature>
<comment type="cofactor">
    <cofactor evidence="6">
        <name>Zn(2+)</name>
        <dbReference type="ChEBI" id="CHEBI:29105"/>
    </cofactor>
    <text evidence="6">Binds 1 zinc ion per subunit.</text>
</comment>
<dbReference type="Gene3D" id="3.30.2010.10">
    <property type="entry name" value="Metalloproteases ('zincins'), catalytic domain"/>
    <property type="match status" value="1"/>
</dbReference>
<dbReference type="PROSITE" id="PS51257">
    <property type="entry name" value="PROKAR_LIPOPROTEIN"/>
    <property type="match status" value="1"/>
</dbReference>
<dbReference type="GO" id="GO:0004222">
    <property type="term" value="F:metalloendopeptidase activity"/>
    <property type="evidence" value="ECO:0007669"/>
    <property type="project" value="InterPro"/>
</dbReference>
<dbReference type="Pfam" id="PF01435">
    <property type="entry name" value="Peptidase_M48"/>
    <property type="match status" value="1"/>
</dbReference>
<keyword evidence="4 6" id="KW-0862">Zinc</keyword>
<dbReference type="STRING" id="560819.SAMN05428998_10111"/>
<dbReference type="GO" id="GO:0016020">
    <property type="term" value="C:membrane"/>
    <property type="evidence" value="ECO:0007669"/>
    <property type="project" value="TreeGrafter"/>
</dbReference>
<dbReference type="PANTHER" id="PTHR22726">
    <property type="entry name" value="METALLOENDOPEPTIDASE OMA1"/>
    <property type="match status" value="1"/>
</dbReference>
<gene>
    <name evidence="9" type="ORF">SAMN05428998_10111</name>
</gene>
<evidence type="ECO:0000259" key="8">
    <source>
        <dbReference type="Pfam" id="PF01435"/>
    </source>
</evidence>
<evidence type="ECO:0000256" key="6">
    <source>
        <dbReference type="RuleBase" id="RU003983"/>
    </source>
</evidence>
<dbReference type="Proteomes" id="UP000192917">
    <property type="component" value="Unassembled WGS sequence"/>
</dbReference>
<evidence type="ECO:0000256" key="5">
    <source>
        <dbReference type="ARBA" id="ARBA00023049"/>
    </source>
</evidence>
<proteinExistence type="inferred from homology"/>
<feature type="signal peptide" evidence="7">
    <location>
        <begin position="1"/>
        <end position="28"/>
    </location>
</feature>
<feature type="chain" id="PRO_5011001288" evidence="7">
    <location>
        <begin position="29"/>
        <end position="265"/>
    </location>
</feature>
<dbReference type="GO" id="GO:0051603">
    <property type="term" value="P:proteolysis involved in protein catabolic process"/>
    <property type="evidence" value="ECO:0007669"/>
    <property type="project" value="TreeGrafter"/>
</dbReference>
<evidence type="ECO:0000313" key="10">
    <source>
        <dbReference type="Proteomes" id="UP000192917"/>
    </source>
</evidence>
<keyword evidence="1 6" id="KW-0645">Protease</keyword>
<evidence type="ECO:0000256" key="3">
    <source>
        <dbReference type="ARBA" id="ARBA00022801"/>
    </source>
</evidence>
<dbReference type="InterPro" id="IPR001915">
    <property type="entry name" value="Peptidase_M48"/>
</dbReference>
<comment type="similarity">
    <text evidence="6">Belongs to the peptidase M48 family.</text>
</comment>
<keyword evidence="10" id="KW-1185">Reference proteome</keyword>
<keyword evidence="2" id="KW-0479">Metal-binding</keyword>
<dbReference type="GO" id="GO:0046872">
    <property type="term" value="F:metal ion binding"/>
    <property type="evidence" value="ECO:0007669"/>
    <property type="project" value="UniProtKB-KW"/>
</dbReference>
<accession>A0A1Y6B6B7</accession>
<keyword evidence="5 6" id="KW-0482">Metalloprotease</keyword>
<evidence type="ECO:0000256" key="7">
    <source>
        <dbReference type="SAM" id="SignalP"/>
    </source>
</evidence>
<evidence type="ECO:0000256" key="2">
    <source>
        <dbReference type="ARBA" id="ARBA00022723"/>
    </source>
</evidence>
<dbReference type="CDD" id="cd07331">
    <property type="entry name" value="M48C_Oma1_like"/>
    <property type="match status" value="1"/>
</dbReference>
<reference evidence="9 10" key="1">
    <citation type="submission" date="2017-04" db="EMBL/GenBank/DDBJ databases">
        <authorList>
            <person name="Afonso C.L."/>
            <person name="Miller P.J."/>
            <person name="Scott M.A."/>
            <person name="Spackman E."/>
            <person name="Goraichik I."/>
            <person name="Dimitrov K.M."/>
            <person name="Suarez D.L."/>
            <person name="Swayne D.E."/>
        </authorList>
    </citation>
    <scope>NUCLEOTIDE SEQUENCE [LARGE SCALE GENOMIC DNA]</scope>
    <source>
        <strain evidence="9 10">USBA 355</strain>
    </source>
</reference>
<organism evidence="9 10">
    <name type="scientific">Tistlia consotensis USBA 355</name>
    <dbReference type="NCBI Taxonomy" id="560819"/>
    <lineage>
        <taxon>Bacteria</taxon>
        <taxon>Pseudomonadati</taxon>
        <taxon>Pseudomonadota</taxon>
        <taxon>Alphaproteobacteria</taxon>
        <taxon>Rhodospirillales</taxon>
        <taxon>Rhodovibrionaceae</taxon>
        <taxon>Tistlia</taxon>
    </lineage>
</organism>
<dbReference type="AlphaFoldDB" id="A0A1Y6B6B7"/>
<dbReference type="EMBL" id="FWZX01000001">
    <property type="protein sequence ID" value="SME87778.1"/>
    <property type="molecule type" value="Genomic_DNA"/>
</dbReference>
<evidence type="ECO:0000313" key="9">
    <source>
        <dbReference type="EMBL" id="SME87778.1"/>
    </source>
</evidence>
<sequence>MGARMTETPEPMGRLAKGLAAAALFALAATTSGCTQNQALGRDQLILVSNDQLATLADGTWQRTLQQQGVVHDADYDAQLDRVAGRIVTAAGRGGETWNFAVIHDDSLNAFALPGNKIGVNSGMMKFVQNDDQLAAVIGHEVGHVMARHSAERYSQQLLGQVGLDLANAALAANNTPMADQIAAVLGAGVNYGVILPFSRKQELEADTLGLQYMARAGYDPHQAVDFWRRMMAQSNGQPPEFMSTHPSDQARIANLQAQIRRMGL</sequence>
<dbReference type="PANTHER" id="PTHR22726:SF24">
    <property type="entry name" value="M48 FAMILY METALLOPEPTIDASE"/>
    <property type="match status" value="1"/>
</dbReference>
<evidence type="ECO:0000256" key="1">
    <source>
        <dbReference type="ARBA" id="ARBA00022670"/>
    </source>
</evidence>
<keyword evidence="3 6" id="KW-0378">Hydrolase</keyword>
<keyword evidence="7" id="KW-0732">Signal</keyword>
<evidence type="ECO:0000256" key="4">
    <source>
        <dbReference type="ARBA" id="ARBA00022833"/>
    </source>
</evidence>